<feature type="domain" description="Ig-like" evidence="7">
    <location>
        <begin position="15"/>
        <end position="122"/>
    </location>
</feature>
<dbReference type="PROSITE" id="PS50835">
    <property type="entry name" value="IG_LIKE"/>
    <property type="match status" value="1"/>
</dbReference>
<evidence type="ECO:0000256" key="5">
    <source>
        <dbReference type="ARBA" id="ARBA00043266"/>
    </source>
</evidence>
<dbReference type="GO" id="GO:0042101">
    <property type="term" value="C:T cell receptor complex"/>
    <property type="evidence" value="ECO:0007669"/>
    <property type="project" value="UniProtKB-KW"/>
</dbReference>
<sequence>MKVLSLKASSSPPFPPLANSRTISTGDSMADSIEQLFTHKAVDKGDDVTLSCKYETSDPSTYLHWYKQQPKSKPVFLLYINLFGGKTNLMPPRLDVEVDKTNKKVDLIISSAAVSDSDLYYCALKPTVTGNPAALYKNLHTVLLH</sequence>
<evidence type="ECO:0000313" key="9">
    <source>
        <dbReference type="Proteomes" id="UP001205998"/>
    </source>
</evidence>
<comment type="caution">
    <text evidence="8">The sequence shown here is derived from an EMBL/GenBank/DDBJ whole genome shotgun (WGS) entry which is preliminary data.</text>
</comment>
<accession>A0AAD5B4L0</accession>
<dbReference type="InterPro" id="IPR013106">
    <property type="entry name" value="Ig_V-set"/>
</dbReference>
<organism evidence="8 9">
    <name type="scientific">Silurus asotus</name>
    <name type="common">Amur catfish</name>
    <name type="synonym">Parasilurus asotus</name>
    <dbReference type="NCBI Taxonomy" id="30991"/>
    <lineage>
        <taxon>Eukaryota</taxon>
        <taxon>Metazoa</taxon>
        <taxon>Chordata</taxon>
        <taxon>Craniata</taxon>
        <taxon>Vertebrata</taxon>
        <taxon>Euteleostomi</taxon>
        <taxon>Actinopterygii</taxon>
        <taxon>Neopterygii</taxon>
        <taxon>Teleostei</taxon>
        <taxon>Ostariophysi</taxon>
        <taxon>Siluriformes</taxon>
        <taxon>Siluridae</taxon>
        <taxon>Silurus</taxon>
    </lineage>
</organism>
<evidence type="ECO:0000256" key="2">
    <source>
        <dbReference type="ARBA" id="ARBA00023130"/>
    </source>
</evidence>
<name>A0AAD5B4L0_SILAS</name>
<dbReference type="EMBL" id="MU548753">
    <property type="protein sequence ID" value="KAI5627812.1"/>
    <property type="molecule type" value="Genomic_DNA"/>
</dbReference>
<dbReference type="InterPro" id="IPR051287">
    <property type="entry name" value="TCR_variable_region"/>
</dbReference>
<dbReference type="GO" id="GO:0002250">
    <property type="term" value="P:adaptive immune response"/>
    <property type="evidence" value="ECO:0007669"/>
    <property type="project" value="UniProtKB-KW"/>
</dbReference>
<dbReference type="Pfam" id="PF07686">
    <property type="entry name" value="V-set"/>
    <property type="match status" value="1"/>
</dbReference>
<gene>
    <name evidence="8" type="ORF">C0J50_10667</name>
</gene>
<evidence type="ECO:0000256" key="3">
    <source>
        <dbReference type="ARBA" id="ARBA00023170"/>
    </source>
</evidence>
<dbReference type="Gene3D" id="2.60.40.10">
    <property type="entry name" value="Immunoglobulins"/>
    <property type="match status" value="1"/>
</dbReference>
<keyword evidence="5" id="KW-0391">Immunity</keyword>
<evidence type="ECO:0000259" key="7">
    <source>
        <dbReference type="PROSITE" id="PS50835"/>
    </source>
</evidence>
<evidence type="ECO:0000256" key="1">
    <source>
        <dbReference type="ARBA" id="ARBA00022729"/>
    </source>
</evidence>
<dbReference type="PANTHER" id="PTHR19367">
    <property type="entry name" value="T-CELL RECEPTOR ALPHA CHAIN V REGION"/>
    <property type="match status" value="1"/>
</dbReference>
<dbReference type="InterPro" id="IPR003599">
    <property type="entry name" value="Ig_sub"/>
</dbReference>
<dbReference type="SUPFAM" id="SSF48726">
    <property type="entry name" value="Immunoglobulin"/>
    <property type="match status" value="1"/>
</dbReference>
<dbReference type="SMART" id="SM00409">
    <property type="entry name" value="IG"/>
    <property type="match status" value="1"/>
</dbReference>
<dbReference type="Proteomes" id="UP001205998">
    <property type="component" value="Unassembled WGS sequence"/>
</dbReference>
<dbReference type="PANTHER" id="PTHR19367:SF18">
    <property type="entry name" value="T CELL RECEPTOR ALPHA VARIABLE 16"/>
    <property type="match status" value="1"/>
</dbReference>
<keyword evidence="2" id="KW-1064">Adaptive immunity</keyword>
<proteinExistence type="predicted"/>
<dbReference type="InterPro" id="IPR036179">
    <property type="entry name" value="Ig-like_dom_sf"/>
</dbReference>
<keyword evidence="4" id="KW-0393">Immunoglobulin domain</keyword>
<dbReference type="InterPro" id="IPR013783">
    <property type="entry name" value="Ig-like_fold"/>
</dbReference>
<protein>
    <recommendedName>
        <fullName evidence="7">Ig-like domain-containing protein</fullName>
    </recommendedName>
</protein>
<dbReference type="InterPro" id="IPR007110">
    <property type="entry name" value="Ig-like_dom"/>
</dbReference>
<keyword evidence="5" id="KW-1279">T cell receptor</keyword>
<reference evidence="8" key="1">
    <citation type="submission" date="2018-07" db="EMBL/GenBank/DDBJ databases">
        <title>Comparative genomics of catfishes provides insights into carnivory and benthic adaptation.</title>
        <authorList>
            <person name="Zhang Y."/>
            <person name="Wang D."/>
            <person name="Peng Z."/>
            <person name="Zheng S."/>
            <person name="Shao F."/>
            <person name="Tao W."/>
        </authorList>
    </citation>
    <scope>NUCLEOTIDE SEQUENCE</scope>
    <source>
        <strain evidence="8">Chongqing</strain>
    </source>
</reference>
<keyword evidence="1" id="KW-0732">Signal</keyword>
<keyword evidence="3" id="KW-0675">Receptor</keyword>
<feature type="region of interest" description="Disordered" evidence="6">
    <location>
        <begin position="1"/>
        <end position="23"/>
    </location>
</feature>
<keyword evidence="9" id="KW-1185">Reference proteome</keyword>
<dbReference type="AlphaFoldDB" id="A0AAD5B4L0"/>
<dbReference type="SMART" id="SM00406">
    <property type="entry name" value="IGv"/>
    <property type="match status" value="1"/>
</dbReference>
<evidence type="ECO:0000256" key="6">
    <source>
        <dbReference type="SAM" id="MobiDB-lite"/>
    </source>
</evidence>
<evidence type="ECO:0000256" key="4">
    <source>
        <dbReference type="ARBA" id="ARBA00023319"/>
    </source>
</evidence>
<evidence type="ECO:0000313" key="8">
    <source>
        <dbReference type="EMBL" id="KAI5627812.1"/>
    </source>
</evidence>